<comment type="caution">
    <text evidence="1">The sequence shown here is derived from an EMBL/GenBank/DDBJ whole genome shotgun (WGS) entry which is preliminary data.</text>
</comment>
<sequence>MNNARSLLFDVDNNYCEQFKSVINKYYILLVNELNSLKSNHTIRVHAAIVLFNSGGQYIREIHKKLRIKVQL</sequence>
<reference evidence="1 2" key="1">
    <citation type="submission" date="2019-08" db="EMBL/GenBank/DDBJ databases">
        <title>Whole genome of Aphis craccivora.</title>
        <authorList>
            <person name="Voronova N.V."/>
            <person name="Shulinski R.S."/>
            <person name="Bandarenka Y.V."/>
            <person name="Zhorov D.G."/>
            <person name="Warner D."/>
        </authorList>
    </citation>
    <scope>NUCLEOTIDE SEQUENCE [LARGE SCALE GENOMIC DNA]</scope>
    <source>
        <strain evidence="1">180601</strain>
        <tissue evidence="1">Whole Body</tissue>
    </source>
</reference>
<keyword evidence="2" id="KW-1185">Reference proteome</keyword>
<accession>A0A6G0VZY2</accession>
<evidence type="ECO:0000313" key="1">
    <source>
        <dbReference type="EMBL" id="KAF0715112.1"/>
    </source>
</evidence>
<dbReference type="AlphaFoldDB" id="A0A6G0VZY2"/>
<name>A0A6G0VZY2_APHCR</name>
<gene>
    <name evidence="1" type="ORF">FWK35_00024056</name>
</gene>
<dbReference type="Proteomes" id="UP000478052">
    <property type="component" value="Unassembled WGS sequence"/>
</dbReference>
<dbReference type="EMBL" id="VUJU01010240">
    <property type="protein sequence ID" value="KAF0715112.1"/>
    <property type="molecule type" value="Genomic_DNA"/>
</dbReference>
<organism evidence="1 2">
    <name type="scientific">Aphis craccivora</name>
    <name type="common">Cowpea aphid</name>
    <dbReference type="NCBI Taxonomy" id="307492"/>
    <lineage>
        <taxon>Eukaryota</taxon>
        <taxon>Metazoa</taxon>
        <taxon>Ecdysozoa</taxon>
        <taxon>Arthropoda</taxon>
        <taxon>Hexapoda</taxon>
        <taxon>Insecta</taxon>
        <taxon>Pterygota</taxon>
        <taxon>Neoptera</taxon>
        <taxon>Paraneoptera</taxon>
        <taxon>Hemiptera</taxon>
        <taxon>Sternorrhyncha</taxon>
        <taxon>Aphidomorpha</taxon>
        <taxon>Aphidoidea</taxon>
        <taxon>Aphididae</taxon>
        <taxon>Aphidini</taxon>
        <taxon>Aphis</taxon>
        <taxon>Aphis</taxon>
    </lineage>
</organism>
<evidence type="ECO:0000313" key="2">
    <source>
        <dbReference type="Proteomes" id="UP000478052"/>
    </source>
</evidence>
<protein>
    <submittedName>
        <fullName evidence="1">Uncharacterized protein</fullName>
    </submittedName>
</protein>
<dbReference type="OrthoDB" id="6780028at2759"/>
<proteinExistence type="predicted"/>